<dbReference type="Proteomes" id="UP001224083">
    <property type="component" value="Unassembled WGS sequence"/>
</dbReference>
<reference evidence="2 3" key="1">
    <citation type="submission" date="2022-12" db="EMBL/GenBank/DDBJ databases">
        <title>Genome sequence of Pasteurellaceae Bisgaard Taxon 45.</title>
        <authorList>
            <person name="Foggin C."/>
            <person name="Rosen L.E."/>
            <person name="Henton M."/>
            <person name="Buys A."/>
            <person name="Floyd T."/>
            <person name="Turner A.D."/>
            <person name="Tarbin J."/>
            <person name="Lloyd A.S."/>
            <person name="Chaitezvi C."/>
            <person name="Ellis R.J."/>
            <person name="Roberts H.C."/>
            <person name="Dastjerdi A."/>
            <person name="Nunez A."/>
            <person name="Van Vliet A.H."/>
            <person name="Steinbach F."/>
        </authorList>
    </citation>
    <scope>NUCLEOTIDE SEQUENCE [LARGE SCALE GENOMIC DNA]</scope>
    <source>
        <strain evidence="2 3">VF20HR</strain>
    </source>
</reference>
<proteinExistence type="predicted"/>
<keyword evidence="1" id="KW-0732">Signal</keyword>
<name>A0ABT9KFJ6_9PAST</name>
<dbReference type="EMBL" id="JAQAHH010000006">
    <property type="protein sequence ID" value="MDP9500814.1"/>
    <property type="molecule type" value="Genomic_DNA"/>
</dbReference>
<protein>
    <submittedName>
        <fullName evidence="2">DUF4198 domain-containing protein</fullName>
    </submittedName>
</protein>
<evidence type="ECO:0000313" key="2">
    <source>
        <dbReference type="EMBL" id="MDP9500814.1"/>
    </source>
</evidence>
<keyword evidence="3" id="KW-1185">Reference proteome</keyword>
<evidence type="ECO:0000313" key="3">
    <source>
        <dbReference type="Proteomes" id="UP001224083"/>
    </source>
</evidence>
<feature type="chain" id="PRO_5047178439" evidence="1">
    <location>
        <begin position="20"/>
        <end position="227"/>
    </location>
</feature>
<accession>A0ABT9KFJ6</accession>
<comment type="caution">
    <text evidence="2">The sequence shown here is derived from an EMBL/GenBank/DDBJ whole genome shotgun (WGS) entry which is preliminary data.</text>
</comment>
<dbReference type="Pfam" id="PF10670">
    <property type="entry name" value="DUF4198"/>
    <property type="match status" value="1"/>
</dbReference>
<evidence type="ECO:0000256" key="1">
    <source>
        <dbReference type="SAM" id="SignalP"/>
    </source>
</evidence>
<dbReference type="InterPro" id="IPR019613">
    <property type="entry name" value="DUF4198"/>
</dbReference>
<feature type="signal peptide" evidence="1">
    <location>
        <begin position="1"/>
        <end position="19"/>
    </location>
</feature>
<organism evidence="2 3">
    <name type="scientific">Bisgaard Taxon 45</name>
    <dbReference type="NCBI Taxonomy" id="304289"/>
    <lineage>
        <taxon>Bacteria</taxon>
        <taxon>Pseudomonadati</taxon>
        <taxon>Pseudomonadota</taxon>
        <taxon>Gammaproteobacteria</taxon>
        <taxon>Pasteurellales</taxon>
        <taxon>Pasteurellaceae</taxon>
    </lineage>
</organism>
<gene>
    <name evidence="2" type="ORF">O7M46_07560</name>
</gene>
<sequence>MKKLLLSTALMTLSTVAMAHNVWLESSNQPHEYVVKFGHEKTESYPEHKLTKTVAVLGDATQETLKATFKKGEAYLTTPEKTSLVLLAFDNGVWCKKANGKWVEQTKKNTPDAVSCVAARKGGKAVLKQDDNFLKAHGQQHELVPQAKPEVGKPLAILALVDGKPVAGIPIGLGEDLPSEKTNDQGIAYYTPTAGMNKVWSEFATDTKDNPDYDQVSVEYMLTFEVK</sequence>